<reference evidence="1 2" key="1">
    <citation type="journal article" date="2012" name="PLoS Genet.">
        <title>Comparative Genomics of Plant-Associated Pseudomonas spp.: Insights into Diversity and Inheritance of Traits Involved in Multitrophic Interactions.</title>
        <authorList>
            <person name="Loper J.E."/>
            <person name="Hassan K.A."/>
            <person name="Mavrodi D.V."/>
            <person name="Davis E.W.II."/>
            <person name="Lim C.K."/>
            <person name="Shaffer B.T."/>
            <person name="Elbourne L.D."/>
            <person name="Stockwell V.O."/>
            <person name="Hartney S.L."/>
            <person name="Breakwell K."/>
            <person name="Henkels M.D."/>
            <person name="Tetu S.G."/>
            <person name="Rangel L.I."/>
            <person name="Kidarsa T.A."/>
            <person name="Wilson N.L."/>
            <person name="van de Mortel J.E."/>
            <person name="Song C."/>
            <person name="Blumhagen R."/>
            <person name="Radune D."/>
            <person name="Hostetler J.B."/>
            <person name="Brinkac L.M."/>
            <person name="Durkin A.S."/>
            <person name="Kluepfel D.A."/>
            <person name="Wechter W.P."/>
            <person name="Anderson A.J."/>
            <person name="Kim Y.C."/>
            <person name="Pierson L.S.III."/>
            <person name="Pierson E.A."/>
            <person name="Lindow S.E."/>
            <person name="Kobayashi D.Y."/>
            <person name="Raaijmakers J.M."/>
            <person name="Weller D.M."/>
            <person name="Thomashow L.S."/>
            <person name="Allen A.E."/>
            <person name="Paulsen I.T."/>
        </authorList>
    </citation>
    <scope>NUCLEOTIDE SEQUENCE [LARGE SCALE GENOMIC DNA]</scope>
    <source>
        <strain evidence="1 2">SS101</strain>
    </source>
</reference>
<dbReference type="HOGENOM" id="CLU_065569_1_0_6"/>
<comment type="caution">
    <text evidence="1">The sequence shown here is derived from an EMBL/GenBank/DDBJ whole genome shotgun (WGS) entry which is preliminary data.</text>
</comment>
<proteinExistence type="predicted"/>
<name>I4KE27_9PSED</name>
<accession>I4KE27</accession>
<gene>
    <name evidence="1" type="ORF">PflSS101_1658</name>
</gene>
<sequence>MYKLSRVIKSYRPLACGQDYMIVARGRALYRADLDLTNIHPLCTLPPQHKIETLPRLRSAERIFRLGVSSFLLLDEEWGLAVRGSTIFRVNIQTGAFELEFTIPNGRKILALSYIRGETKDQDTVMFGEYFENMDMAPVNAWSCPVDQPGDWKILFTYPSGCINHIHNIVPAPELGGAIILAGDFEQAAGIWLYSIKSQKLTPILIGSQAYRATWLCQLNNSYFYATDSQLSPNSLRQFQLNEGIASANTLIGIEGSSIYAGYGKQICYFSSTVEPGAPTGNFLRDVFERTPGPGILSSSAYIYAIDASGEIQTLFSSEKDIWPMRLGQFGTFSFPSGIMPEGRFYAYGQALKKYDDCCLIFEKK</sequence>
<evidence type="ECO:0000313" key="2">
    <source>
        <dbReference type="Proteomes" id="UP000003213"/>
    </source>
</evidence>
<dbReference type="AlphaFoldDB" id="I4KE27"/>
<dbReference type="PATRIC" id="fig|1038924.3.peg.1621"/>
<protein>
    <submittedName>
        <fullName evidence="1">Uncharacterized protein</fullName>
    </submittedName>
</protein>
<evidence type="ECO:0000313" key="1">
    <source>
        <dbReference type="EMBL" id="EIK62967.1"/>
    </source>
</evidence>
<organism evidence="1 2">
    <name type="scientific">Pseudomonas lactis</name>
    <dbReference type="NCBI Taxonomy" id="1615674"/>
    <lineage>
        <taxon>Bacteria</taxon>
        <taxon>Pseudomonadati</taxon>
        <taxon>Pseudomonadota</taxon>
        <taxon>Gammaproteobacteria</taxon>
        <taxon>Pseudomonadales</taxon>
        <taxon>Pseudomonadaceae</taxon>
        <taxon>Pseudomonas</taxon>
    </lineage>
</organism>
<dbReference type="EMBL" id="AHPN01000001">
    <property type="protein sequence ID" value="EIK62967.1"/>
    <property type="molecule type" value="Genomic_DNA"/>
</dbReference>
<dbReference type="Proteomes" id="UP000003213">
    <property type="component" value="Chromosome"/>
</dbReference>